<evidence type="ECO:0000256" key="1">
    <source>
        <dbReference type="ARBA" id="ARBA00004651"/>
    </source>
</evidence>
<keyword evidence="8" id="KW-0808">Transferase</keyword>
<keyword evidence="9" id="KW-1185">Reference proteome</keyword>
<dbReference type="GO" id="GO:0005886">
    <property type="term" value="C:plasma membrane"/>
    <property type="evidence" value="ECO:0007669"/>
    <property type="project" value="UniProtKB-SubCell"/>
</dbReference>
<evidence type="ECO:0000256" key="5">
    <source>
        <dbReference type="ARBA" id="ARBA00023136"/>
    </source>
</evidence>
<dbReference type="InterPro" id="IPR017850">
    <property type="entry name" value="Alkaline_phosphatase_core_sf"/>
</dbReference>
<feature type="domain" description="Sulfatase N-terminal" evidence="7">
    <location>
        <begin position="238"/>
        <end position="503"/>
    </location>
</feature>
<keyword evidence="3 6" id="KW-0812">Transmembrane</keyword>
<comment type="subcellular location">
    <subcellularLocation>
        <location evidence="1">Cell membrane</location>
        <topology evidence="1">Multi-pass membrane protein</topology>
    </subcellularLocation>
</comment>
<dbReference type="Pfam" id="PF00884">
    <property type="entry name" value="Sulfatase"/>
    <property type="match status" value="1"/>
</dbReference>
<dbReference type="InterPro" id="IPR050448">
    <property type="entry name" value="OpgB/LTA_synthase_biosynth"/>
</dbReference>
<evidence type="ECO:0000256" key="3">
    <source>
        <dbReference type="ARBA" id="ARBA00022692"/>
    </source>
</evidence>
<proteinExistence type="predicted"/>
<dbReference type="OrthoDB" id="9760224at2"/>
<keyword evidence="2" id="KW-1003">Cell membrane</keyword>
<evidence type="ECO:0000313" key="9">
    <source>
        <dbReference type="Proteomes" id="UP000051681"/>
    </source>
</evidence>
<keyword evidence="5 6" id="KW-0472">Membrane</keyword>
<dbReference type="STRING" id="340021.TM5383_01433"/>
<feature type="transmembrane region" description="Helical" evidence="6">
    <location>
        <begin position="50"/>
        <end position="69"/>
    </location>
</feature>
<feature type="transmembrane region" description="Helical" evidence="6">
    <location>
        <begin position="159"/>
        <end position="180"/>
    </location>
</feature>
<evidence type="ECO:0000259" key="7">
    <source>
        <dbReference type="Pfam" id="PF00884"/>
    </source>
</evidence>
<evidence type="ECO:0000313" key="8">
    <source>
        <dbReference type="EMBL" id="CUH84226.1"/>
    </source>
</evidence>
<dbReference type="EMBL" id="CYSF01000006">
    <property type="protein sequence ID" value="CUH84226.1"/>
    <property type="molecule type" value="Genomic_DNA"/>
</dbReference>
<evidence type="ECO:0000256" key="4">
    <source>
        <dbReference type="ARBA" id="ARBA00022989"/>
    </source>
</evidence>
<dbReference type="InterPro" id="IPR000917">
    <property type="entry name" value="Sulfatase_N"/>
</dbReference>
<dbReference type="PANTHER" id="PTHR47371:SF3">
    <property type="entry name" value="PHOSPHOGLYCEROL TRANSFERASE I"/>
    <property type="match status" value="1"/>
</dbReference>
<dbReference type="RefSeq" id="WP_058318302.1">
    <property type="nucleotide sequence ID" value="NZ_CYSF01000006.1"/>
</dbReference>
<feature type="transmembrane region" description="Helical" evidence="6">
    <location>
        <begin position="81"/>
        <end position="106"/>
    </location>
</feature>
<feature type="transmembrane region" description="Helical" evidence="6">
    <location>
        <begin position="126"/>
        <end position="147"/>
    </location>
</feature>
<evidence type="ECO:0000256" key="2">
    <source>
        <dbReference type="ARBA" id="ARBA00022475"/>
    </source>
</evidence>
<gene>
    <name evidence="8" type="ORF">TM5383_01433</name>
</gene>
<evidence type="ECO:0000256" key="6">
    <source>
        <dbReference type="SAM" id="Phobius"/>
    </source>
</evidence>
<dbReference type="Proteomes" id="UP000051681">
    <property type="component" value="Unassembled WGS sequence"/>
</dbReference>
<dbReference type="AlphaFoldDB" id="A0A0P1GPB7"/>
<reference evidence="8 9" key="1">
    <citation type="submission" date="2015-09" db="EMBL/GenBank/DDBJ databases">
        <authorList>
            <consortium name="Swine Surveillance"/>
        </authorList>
    </citation>
    <scope>NUCLEOTIDE SEQUENCE [LARGE SCALE GENOMIC DNA]</scope>
    <source>
        <strain evidence="8 9">CECT 8383</strain>
    </source>
</reference>
<dbReference type="Gene3D" id="3.40.720.10">
    <property type="entry name" value="Alkaline Phosphatase, subunit A"/>
    <property type="match status" value="1"/>
</dbReference>
<keyword evidence="4 6" id="KW-1133">Transmembrane helix</keyword>
<accession>A0A0P1GPB7</accession>
<sequence>MTTSNFIPLTQIARIKSTLIETLRFLAILLPGFLALFLVVRAFVNGHVSDITFALWLLPIQAASLLVPNPILETPTERRRFLLKLAGLLPPIAALFPLTVVLLIFGQLDSAAFVFHLVFGIDGTPLAGFTPYIVTVAIYWASILITLYRLRRWIRHVPFWWSLSVAVMVLGNPVLHEIVFNEVQAKYSRLESLMPEFQEPTLIAPTQGENPDLIILYLEGLEGTYGIDAAFGDIYDPIERLSEQGVAFTNVGQIRGTGWSLAGMTATQCGMPLMPLGSRPLGRTADIKSIAPNLTCLTDVLHARGYHSTYASTTEIIGSDRGHYGFDNFYGSHQLNQIIDLNNATTPGAIAARNSGVVDSWGLRDAEGFAIALAHVKERLQSDQPYALILSTMDTHGPKGYTSPQCQHQGLPAIDDDLTHAIKCTTALTEEFIADLQTLTADRDTRIIVTSDHLAHQNNLTPILNQFERRNRVILLNGPEAPQVIDTPAAMPDIYPTLLNWLGWLAPDVPQQAGIGTSLLQNQPTLTQRLGMDAIDDRLRLDVELSHHFWHQAPRRAQQ</sequence>
<name>A0A0P1GPB7_9RHOB</name>
<feature type="transmembrane region" description="Helical" evidence="6">
    <location>
        <begin position="23"/>
        <end position="44"/>
    </location>
</feature>
<dbReference type="SUPFAM" id="SSF53649">
    <property type="entry name" value="Alkaline phosphatase-like"/>
    <property type="match status" value="1"/>
</dbReference>
<dbReference type="GO" id="GO:0016740">
    <property type="term" value="F:transferase activity"/>
    <property type="evidence" value="ECO:0007669"/>
    <property type="project" value="UniProtKB-KW"/>
</dbReference>
<dbReference type="PANTHER" id="PTHR47371">
    <property type="entry name" value="LIPOTEICHOIC ACID SYNTHASE"/>
    <property type="match status" value="1"/>
</dbReference>
<organism evidence="8 9">
    <name type="scientific">Thalassovita mediterranea</name>
    <dbReference type="NCBI Taxonomy" id="340021"/>
    <lineage>
        <taxon>Bacteria</taxon>
        <taxon>Pseudomonadati</taxon>
        <taxon>Pseudomonadota</taxon>
        <taxon>Alphaproteobacteria</taxon>
        <taxon>Rhodobacterales</taxon>
        <taxon>Roseobacteraceae</taxon>
        <taxon>Thalassovita</taxon>
    </lineage>
</organism>
<dbReference type="CDD" id="cd16015">
    <property type="entry name" value="LTA_synthase"/>
    <property type="match status" value="1"/>
</dbReference>
<protein>
    <submittedName>
        <fullName evidence="8">Phosphoglycerol transferase I</fullName>
    </submittedName>
</protein>